<dbReference type="PANTHER" id="PTHR35307:SF3">
    <property type="entry name" value="DUF4220 DOMAIN-CONTAINING PROTEIN"/>
    <property type="match status" value="1"/>
</dbReference>
<feature type="transmembrane region" description="Helical" evidence="1">
    <location>
        <begin position="229"/>
        <end position="251"/>
    </location>
</feature>
<accession>A0ABD1FMA3</accession>
<feature type="transmembrane region" description="Helical" evidence="1">
    <location>
        <begin position="271"/>
        <end position="292"/>
    </location>
</feature>
<dbReference type="EMBL" id="JBEAFC010000014">
    <property type="protein sequence ID" value="KAL1532981.1"/>
    <property type="molecule type" value="Genomic_DNA"/>
</dbReference>
<name>A0ABD1FMA3_SALDI</name>
<keyword evidence="1" id="KW-1133">Transmembrane helix</keyword>
<feature type="transmembrane region" description="Helical" evidence="1">
    <location>
        <begin position="85"/>
        <end position="103"/>
    </location>
</feature>
<keyword evidence="3" id="KW-1185">Reference proteome</keyword>
<organism evidence="2 3">
    <name type="scientific">Salvia divinorum</name>
    <name type="common">Maria pastora</name>
    <name type="synonym">Diviner's sage</name>
    <dbReference type="NCBI Taxonomy" id="28513"/>
    <lineage>
        <taxon>Eukaryota</taxon>
        <taxon>Viridiplantae</taxon>
        <taxon>Streptophyta</taxon>
        <taxon>Embryophyta</taxon>
        <taxon>Tracheophyta</taxon>
        <taxon>Spermatophyta</taxon>
        <taxon>Magnoliopsida</taxon>
        <taxon>eudicotyledons</taxon>
        <taxon>Gunneridae</taxon>
        <taxon>Pentapetalae</taxon>
        <taxon>asterids</taxon>
        <taxon>lamiids</taxon>
        <taxon>Lamiales</taxon>
        <taxon>Lamiaceae</taxon>
        <taxon>Nepetoideae</taxon>
        <taxon>Mentheae</taxon>
        <taxon>Salviinae</taxon>
        <taxon>Salvia</taxon>
        <taxon>Salvia subgen. Calosphace</taxon>
    </lineage>
</organism>
<feature type="transmembrane region" description="Helical" evidence="1">
    <location>
        <begin position="20"/>
        <end position="40"/>
    </location>
</feature>
<evidence type="ECO:0000313" key="3">
    <source>
        <dbReference type="Proteomes" id="UP001567538"/>
    </source>
</evidence>
<reference evidence="2 3" key="1">
    <citation type="submission" date="2024-06" db="EMBL/GenBank/DDBJ databases">
        <title>A chromosome level genome sequence of Diviner's sage (Salvia divinorum).</title>
        <authorList>
            <person name="Ford S.A."/>
            <person name="Ro D.-K."/>
            <person name="Ness R.W."/>
            <person name="Phillips M.A."/>
        </authorList>
    </citation>
    <scope>NUCLEOTIDE SEQUENCE [LARGE SCALE GENOMIC DNA]</scope>
    <source>
        <strain evidence="2">SAF-2024a</strain>
        <tissue evidence="2">Leaf</tissue>
    </source>
</reference>
<comment type="caution">
    <text evidence="2">The sequence shown here is derived from an EMBL/GenBank/DDBJ whole genome shotgun (WGS) entry which is preliminary data.</text>
</comment>
<gene>
    <name evidence="2" type="ORF">AAHA92_32930</name>
</gene>
<feature type="transmembrane region" description="Helical" evidence="1">
    <location>
        <begin position="153"/>
        <end position="174"/>
    </location>
</feature>
<evidence type="ECO:0000313" key="2">
    <source>
        <dbReference type="EMBL" id="KAL1532981.1"/>
    </source>
</evidence>
<feature type="transmembrane region" description="Helical" evidence="1">
    <location>
        <begin position="115"/>
        <end position="138"/>
    </location>
</feature>
<proteinExistence type="predicted"/>
<feature type="transmembrane region" description="Helical" evidence="1">
    <location>
        <begin position="359"/>
        <end position="379"/>
    </location>
</feature>
<dbReference type="AlphaFoldDB" id="A0ABD1FMA3"/>
<protein>
    <submittedName>
        <fullName evidence="2">Uncharacterized protein</fullName>
    </submittedName>
</protein>
<feature type="transmembrane region" description="Helical" evidence="1">
    <location>
        <begin position="52"/>
        <end position="73"/>
    </location>
</feature>
<keyword evidence="1" id="KW-0812">Transmembrane</keyword>
<evidence type="ECO:0000256" key="1">
    <source>
        <dbReference type="SAM" id="Phobius"/>
    </source>
</evidence>
<dbReference type="PANTHER" id="PTHR35307">
    <property type="entry name" value="PROTEIN, PUTATIVE-RELATED"/>
    <property type="match status" value="1"/>
</dbReference>
<sequence>MAANDDPWMQKKLEAPMPLIGMYVAFASLACSLLISADLIHAFRSKKLWFPSYYFSLNATSLALLSVALKLPIDLTTSMTALTDRLAKISSLALMSTAITNFLPSLGSMTDADILINATALSILIVTVVADVCIQVVGTRSFLHHRVLFPEEILALSLMLLLLLVLISTAVMVLTTKKCLEAKYQEKHSFAAAQEFSDMGVEKLRNLVNKYWVMAETSFPQFVIARSSACAAAGVICLGNALILVNAIVRTGVAHRSLSLTDSSYGCSTEWILLVQTIGVIFGTISTSFRWFTAVRFRCSGKSLGREFKVEDYWTRKLLECQASSIHPFITHHKCRRLVYNARGFVVNLLLRAQISVVLFNKLVLVISCFIVGAVINIIQHLNKMTATSSADSGDFLQNVRPNSLRLEGEADLPDYMLRSIPKQVDEVLEASRRKKPLVTLTSIAVAIPNVEKSKVDQLVEDVRDGLFFVKIVEETFYSDEEWKNIRKAGDLWLRVDLFRKWQEIDLADICTSSSNSKHALQKLAREGEKITSSLKTDVPDCPMFNPWNWKPRIIAANAMYRISSTILEGCDEENAMGDEEVFAHLSRMIADVLAACVTNLRRVIVNKCHPKAIEERERSVRQAAPLLGRSEEILNFLADSDLPAGLGELAAPYIEEWRGAMLLELEMMSSDAITPPCIGTASSEGRGSCSSSGAVILMEHLQRSFPPRNLEF</sequence>
<dbReference type="Proteomes" id="UP001567538">
    <property type="component" value="Unassembled WGS sequence"/>
</dbReference>
<keyword evidence="1" id="KW-0472">Membrane</keyword>